<proteinExistence type="predicted"/>
<reference evidence="1 2" key="1">
    <citation type="submission" date="2024-08" db="EMBL/GenBank/DDBJ databases">
        <authorList>
            <person name="Ishaq N."/>
        </authorList>
    </citation>
    <scope>NUCLEOTIDE SEQUENCE [LARGE SCALE GENOMIC DNA]</scope>
    <source>
        <strain evidence="1 2">JCM 30400</strain>
    </source>
</reference>
<evidence type="ECO:0000313" key="2">
    <source>
        <dbReference type="Proteomes" id="UP001569414"/>
    </source>
</evidence>
<sequence length="47" mass="5290">MALSEPEHGYSSSYEVNLVVISVDLIHLSGRFNPIDTIDQDEQDAKR</sequence>
<protein>
    <submittedName>
        <fullName evidence="1">Uncharacterized protein</fullName>
    </submittedName>
</protein>
<dbReference type="RefSeq" id="WP_299586977.1">
    <property type="nucleotide sequence ID" value="NZ_JBGMEL010000006.1"/>
</dbReference>
<comment type="caution">
    <text evidence="1">The sequence shown here is derived from an EMBL/GenBank/DDBJ whole genome shotgun (WGS) entry which is preliminary data.</text>
</comment>
<dbReference type="EMBL" id="JBGMEL010000006">
    <property type="protein sequence ID" value="MFA0790382.1"/>
    <property type="molecule type" value="Genomic_DNA"/>
</dbReference>
<gene>
    <name evidence="1" type="ORF">ACCI51_07470</name>
</gene>
<organism evidence="1 2">
    <name type="scientific">Microbulbifer echini</name>
    <dbReference type="NCBI Taxonomy" id="1529067"/>
    <lineage>
        <taxon>Bacteria</taxon>
        <taxon>Pseudomonadati</taxon>
        <taxon>Pseudomonadota</taxon>
        <taxon>Gammaproteobacteria</taxon>
        <taxon>Cellvibrionales</taxon>
        <taxon>Microbulbiferaceae</taxon>
        <taxon>Microbulbifer</taxon>
    </lineage>
</organism>
<accession>A0ABV4NLE4</accession>
<name>A0ABV4NLE4_9GAMM</name>
<evidence type="ECO:0000313" key="1">
    <source>
        <dbReference type="EMBL" id="MFA0790382.1"/>
    </source>
</evidence>
<keyword evidence="2" id="KW-1185">Reference proteome</keyword>
<dbReference type="Proteomes" id="UP001569414">
    <property type="component" value="Unassembled WGS sequence"/>
</dbReference>